<sequence length="114" mass="11665">MDGVTGGAATVAAMLLGLALAVGAPVLLWARLSNPERAREHWLIANAHPGWTVAGYSFSALVAIGTGVTATLIAVYKFPFMWTVTALAISALASLAISIHGSIGPIPPGEDVNE</sequence>
<name>A0A4S4FVH6_9MICO</name>
<protein>
    <submittedName>
        <fullName evidence="2">Uncharacterized protein</fullName>
    </submittedName>
</protein>
<feature type="transmembrane region" description="Helical" evidence="1">
    <location>
        <begin position="6"/>
        <end position="30"/>
    </location>
</feature>
<dbReference type="EMBL" id="SSSN01000005">
    <property type="protein sequence ID" value="THG34514.1"/>
    <property type="molecule type" value="Genomic_DNA"/>
</dbReference>
<gene>
    <name evidence="2" type="ORF">E6C70_09675</name>
</gene>
<proteinExistence type="predicted"/>
<evidence type="ECO:0000256" key="1">
    <source>
        <dbReference type="SAM" id="Phobius"/>
    </source>
</evidence>
<feature type="transmembrane region" description="Helical" evidence="1">
    <location>
        <begin position="80"/>
        <end position="99"/>
    </location>
</feature>
<feature type="transmembrane region" description="Helical" evidence="1">
    <location>
        <begin position="51"/>
        <end position="74"/>
    </location>
</feature>
<keyword evidence="1" id="KW-0472">Membrane</keyword>
<evidence type="ECO:0000313" key="2">
    <source>
        <dbReference type="EMBL" id="THG34514.1"/>
    </source>
</evidence>
<keyword evidence="3" id="KW-1185">Reference proteome</keyword>
<organism evidence="2 3">
    <name type="scientific">Orlajensenia flava</name>
    <dbReference type="NCBI Taxonomy" id="2565934"/>
    <lineage>
        <taxon>Bacteria</taxon>
        <taxon>Bacillati</taxon>
        <taxon>Actinomycetota</taxon>
        <taxon>Actinomycetes</taxon>
        <taxon>Micrococcales</taxon>
        <taxon>Microbacteriaceae</taxon>
        <taxon>Orlajensenia</taxon>
    </lineage>
</organism>
<comment type="caution">
    <text evidence="2">The sequence shown here is derived from an EMBL/GenBank/DDBJ whole genome shotgun (WGS) entry which is preliminary data.</text>
</comment>
<keyword evidence="1" id="KW-0812">Transmembrane</keyword>
<reference evidence="2 3" key="1">
    <citation type="submission" date="2019-04" db="EMBL/GenBank/DDBJ databases">
        <authorList>
            <person name="Jiang L."/>
        </authorList>
    </citation>
    <scope>NUCLEOTIDE SEQUENCE [LARGE SCALE GENOMIC DNA]</scope>
    <source>
        <strain evidence="2 3">YIM 131861</strain>
    </source>
</reference>
<evidence type="ECO:0000313" key="3">
    <source>
        <dbReference type="Proteomes" id="UP000307380"/>
    </source>
</evidence>
<accession>A0A4S4FVH6</accession>
<dbReference type="RefSeq" id="WP_136424312.1">
    <property type="nucleotide sequence ID" value="NZ_SSSN01000005.1"/>
</dbReference>
<keyword evidence="1" id="KW-1133">Transmembrane helix</keyword>
<dbReference type="Proteomes" id="UP000307380">
    <property type="component" value="Unassembled WGS sequence"/>
</dbReference>
<dbReference type="AlphaFoldDB" id="A0A4S4FVH6"/>